<keyword evidence="3" id="KW-1185">Reference proteome</keyword>
<reference evidence="2" key="1">
    <citation type="submission" date="2022-06" db="EMBL/GenBank/DDBJ databases">
        <title>Genomic Encyclopedia of Archaeal and Bacterial Type Strains, Phase II (KMG-II): from individual species to whole genera.</title>
        <authorList>
            <person name="Goeker M."/>
        </authorList>
    </citation>
    <scope>NUCLEOTIDE SEQUENCE</scope>
    <source>
        <strain evidence="2">DSM 43935</strain>
    </source>
</reference>
<sequence>MPAHPLSTPDATVDPSAVSALRVTGRPDDDELAAVLAVLRALAARPPAGPVPATARARPGWTRPARYTAPGAWLSSSAR</sequence>
<accession>A0AAE3GB02</accession>
<dbReference type="GO" id="GO:0003989">
    <property type="term" value="F:acetyl-CoA carboxylase activity"/>
    <property type="evidence" value="ECO:0007669"/>
    <property type="project" value="InterPro"/>
</dbReference>
<proteinExistence type="predicted"/>
<dbReference type="GO" id="GO:0004658">
    <property type="term" value="F:propionyl-CoA carboxylase activity"/>
    <property type="evidence" value="ECO:0007669"/>
    <property type="project" value="InterPro"/>
</dbReference>
<organism evidence="2 3">
    <name type="scientific">Goodfellowiella coeruleoviolacea</name>
    <dbReference type="NCBI Taxonomy" id="334858"/>
    <lineage>
        <taxon>Bacteria</taxon>
        <taxon>Bacillati</taxon>
        <taxon>Actinomycetota</taxon>
        <taxon>Actinomycetes</taxon>
        <taxon>Pseudonocardiales</taxon>
        <taxon>Pseudonocardiaceae</taxon>
        <taxon>Goodfellowiella</taxon>
    </lineage>
</organism>
<evidence type="ECO:0000313" key="2">
    <source>
        <dbReference type="EMBL" id="MCP2164100.1"/>
    </source>
</evidence>
<name>A0AAE3GB02_9PSEU</name>
<dbReference type="InterPro" id="IPR032716">
    <property type="entry name" value="ACC_epsilon"/>
</dbReference>
<feature type="compositionally biased region" description="Low complexity" evidence="1">
    <location>
        <begin position="47"/>
        <end position="59"/>
    </location>
</feature>
<dbReference type="Proteomes" id="UP001206128">
    <property type="component" value="Unassembled WGS sequence"/>
</dbReference>
<dbReference type="EMBL" id="JAMTCK010000002">
    <property type="protein sequence ID" value="MCP2164100.1"/>
    <property type="molecule type" value="Genomic_DNA"/>
</dbReference>
<dbReference type="Pfam" id="PF13822">
    <property type="entry name" value="ACC_epsilon"/>
    <property type="match status" value="1"/>
</dbReference>
<comment type="caution">
    <text evidence="2">The sequence shown here is derived from an EMBL/GenBank/DDBJ whole genome shotgun (WGS) entry which is preliminary data.</text>
</comment>
<evidence type="ECO:0000313" key="3">
    <source>
        <dbReference type="Proteomes" id="UP001206128"/>
    </source>
</evidence>
<evidence type="ECO:0000256" key="1">
    <source>
        <dbReference type="SAM" id="MobiDB-lite"/>
    </source>
</evidence>
<feature type="region of interest" description="Disordered" evidence="1">
    <location>
        <begin position="47"/>
        <end position="79"/>
    </location>
</feature>
<dbReference type="RefSeq" id="WP_253767428.1">
    <property type="nucleotide sequence ID" value="NZ_JAMTCK010000002.1"/>
</dbReference>
<dbReference type="AlphaFoldDB" id="A0AAE3GB02"/>
<protein>
    <submittedName>
        <fullName evidence="2">Acyl-CoA carboxylase epsilon subunit</fullName>
    </submittedName>
</protein>
<gene>
    <name evidence="2" type="ORF">LX83_000940</name>
</gene>